<dbReference type="PANTHER" id="PTHR31414">
    <property type="entry name" value="TRANSMEMBRANE PROTEIN DDB_G0292058"/>
    <property type="match status" value="1"/>
</dbReference>
<keyword evidence="1" id="KW-0472">Membrane</keyword>
<dbReference type="EMBL" id="JBHFFA010000003">
    <property type="protein sequence ID" value="KAL2635344.1"/>
    <property type="molecule type" value="Genomic_DNA"/>
</dbReference>
<keyword evidence="2" id="KW-0732">Signal</keyword>
<feature type="transmembrane region" description="Helical" evidence="1">
    <location>
        <begin position="305"/>
        <end position="329"/>
    </location>
</feature>
<organism evidence="3 4">
    <name type="scientific">Riccia fluitans</name>
    <dbReference type="NCBI Taxonomy" id="41844"/>
    <lineage>
        <taxon>Eukaryota</taxon>
        <taxon>Viridiplantae</taxon>
        <taxon>Streptophyta</taxon>
        <taxon>Embryophyta</taxon>
        <taxon>Marchantiophyta</taxon>
        <taxon>Marchantiopsida</taxon>
        <taxon>Marchantiidae</taxon>
        <taxon>Marchantiales</taxon>
        <taxon>Ricciaceae</taxon>
        <taxon>Riccia</taxon>
    </lineage>
</organism>
<feature type="transmembrane region" description="Helical" evidence="1">
    <location>
        <begin position="166"/>
        <end position="190"/>
    </location>
</feature>
<gene>
    <name evidence="3" type="ORF">R1flu_006823</name>
</gene>
<dbReference type="Proteomes" id="UP001605036">
    <property type="component" value="Unassembled WGS sequence"/>
</dbReference>
<proteinExistence type="predicted"/>
<evidence type="ECO:0000313" key="3">
    <source>
        <dbReference type="EMBL" id="KAL2635344.1"/>
    </source>
</evidence>
<evidence type="ECO:0000313" key="4">
    <source>
        <dbReference type="Proteomes" id="UP001605036"/>
    </source>
</evidence>
<feature type="transmembrane region" description="Helical" evidence="1">
    <location>
        <begin position="122"/>
        <end position="145"/>
    </location>
</feature>
<keyword evidence="4" id="KW-1185">Reference proteome</keyword>
<feature type="transmembrane region" description="Helical" evidence="1">
    <location>
        <begin position="277"/>
        <end position="298"/>
    </location>
</feature>
<feature type="signal peptide" evidence="2">
    <location>
        <begin position="1"/>
        <end position="28"/>
    </location>
</feature>
<keyword evidence="1" id="KW-0812">Transmembrane</keyword>
<name>A0ABD1YX43_9MARC</name>
<reference evidence="3 4" key="1">
    <citation type="submission" date="2024-09" db="EMBL/GenBank/DDBJ databases">
        <title>Chromosome-scale assembly of Riccia fluitans.</title>
        <authorList>
            <person name="Paukszto L."/>
            <person name="Sawicki J."/>
            <person name="Karawczyk K."/>
            <person name="Piernik-Szablinska J."/>
            <person name="Szczecinska M."/>
            <person name="Mazdziarz M."/>
        </authorList>
    </citation>
    <scope>NUCLEOTIDE SEQUENCE [LARGE SCALE GENOMIC DNA]</scope>
    <source>
        <strain evidence="3">Rf_01</strain>
        <tissue evidence="3">Aerial parts of the thallus</tissue>
    </source>
</reference>
<dbReference type="InterPro" id="IPR040283">
    <property type="entry name" value="DDB_G0292058-like"/>
</dbReference>
<evidence type="ECO:0000256" key="1">
    <source>
        <dbReference type="SAM" id="Phobius"/>
    </source>
</evidence>
<protein>
    <submittedName>
        <fullName evidence="3">Uncharacterized protein</fullName>
    </submittedName>
</protein>
<accession>A0ABD1YX43</accession>
<feature type="chain" id="PRO_5044805449" evidence="2">
    <location>
        <begin position="29"/>
        <end position="556"/>
    </location>
</feature>
<dbReference type="AlphaFoldDB" id="A0ABD1YX43"/>
<feature type="transmembrane region" description="Helical" evidence="1">
    <location>
        <begin position="505"/>
        <end position="529"/>
    </location>
</feature>
<sequence length="556" mass="61585">MDLFAGRGEAFRIRLFLFLLVASSSVLAFQPEEYVAQSARGSNEKYLDDRDAGDCTSPANYWTGKRRLLLQETGNATGVGANGRRLAVKDGRLDPFNGFRKYKGGYDVESKHYWGSVVFTGIYGYALAAIFLLLGVILGCSSYYLPPCYKRKSRREVIHDARLVSYCQLVSFIVILLTIVPLAGCVALYIGNRNFTREARDVGRTLTGVADNATDTIGNITAAITEALQLLKPYESSDSTLEIANAKTRLTNDSESIQNTVSENVGTFNKIITAMEAALIVVTTLNLIGVVLGTVFVLWNRRRIFSLIVVVSWILVVLNSFLFGLYFVFNNVVEDTCDAINEYRKQPYNTTLDALLPCEDLLSAQDSVVDIAKDARNSLIRVNNTLNSLNPLLGNTLKPLCEQIGPPPDYQYIGSCPNTTVTVGDLPKELEPLRCTINDSASCQKQNKFLTASDYQQVMAYATSAQILLSAYPNVNKLTDCSLIVNTFSEISENNCGPTNSALRLLWISFLLVALTMLLVIVLWFLLCYPDKKGNSRRMVAPQEIDLPEWSTLQTK</sequence>
<evidence type="ECO:0000256" key="2">
    <source>
        <dbReference type="SAM" id="SignalP"/>
    </source>
</evidence>
<comment type="caution">
    <text evidence="3">The sequence shown here is derived from an EMBL/GenBank/DDBJ whole genome shotgun (WGS) entry which is preliminary data.</text>
</comment>
<dbReference type="PANTHER" id="PTHR31414:SF18">
    <property type="entry name" value="TRANSMEMBRANE PROTEIN-RELATED"/>
    <property type="match status" value="1"/>
</dbReference>
<keyword evidence="1" id="KW-1133">Transmembrane helix</keyword>